<evidence type="ECO:0000313" key="1">
    <source>
        <dbReference type="EMBL" id="UWN66598.1"/>
    </source>
</evidence>
<reference evidence="1" key="1">
    <citation type="journal article" date="2022" name="Cell">
        <title>Design, construction, and in vivo augmentation of a complex gut microbiome.</title>
        <authorList>
            <person name="Cheng A.G."/>
            <person name="Ho P.Y."/>
            <person name="Aranda-Diaz A."/>
            <person name="Jain S."/>
            <person name="Yu F.B."/>
            <person name="Meng X."/>
            <person name="Wang M."/>
            <person name="Iakiviak M."/>
            <person name="Nagashima K."/>
            <person name="Zhao A."/>
            <person name="Murugkar P."/>
            <person name="Patil A."/>
            <person name="Atabakhsh K."/>
            <person name="Weakley A."/>
            <person name="Yan J."/>
            <person name="Brumbaugh A.R."/>
            <person name="Higginbottom S."/>
            <person name="Dimas A."/>
            <person name="Shiver A.L."/>
            <person name="Deutschbauer A."/>
            <person name="Neff N."/>
            <person name="Sonnenburg J.L."/>
            <person name="Huang K.C."/>
            <person name="Fischbach M.A."/>
        </authorList>
    </citation>
    <scope>NUCLEOTIDE SEQUENCE</scope>
    <source>
        <strain evidence="1">JC50</strain>
    </source>
</reference>
<evidence type="ECO:0008006" key="3">
    <source>
        <dbReference type="Google" id="ProtNLM"/>
    </source>
</evidence>
<dbReference type="InterPro" id="IPR012341">
    <property type="entry name" value="6hp_glycosidase-like_sf"/>
</dbReference>
<proteinExistence type="predicted"/>
<dbReference type="SUPFAM" id="SSF48208">
    <property type="entry name" value="Six-hairpin glycosidases"/>
    <property type="match status" value="1"/>
</dbReference>
<evidence type="ECO:0000313" key="2">
    <source>
        <dbReference type="Proteomes" id="UP001058267"/>
    </source>
</evidence>
<dbReference type="Proteomes" id="UP001058267">
    <property type="component" value="Chromosome"/>
</dbReference>
<dbReference type="InterPro" id="IPR008928">
    <property type="entry name" value="6-hairpin_glycosidase_sf"/>
</dbReference>
<organism evidence="1 2">
    <name type="scientific">Alistipes senegalensis JC50</name>
    <dbReference type="NCBI Taxonomy" id="1033732"/>
    <lineage>
        <taxon>Bacteria</taxon>
        <taxon>Pseudomonadati</taxon>
        <taxon>Bacteroidota</taxon>
        <taxon>Bacteroidia</taxon>
        <taxon>Bacteroidales</taxon>
        <taxon>Rikenellaceae</taxon>
        <taxon>Alistipes</taxon>
    </lineage>
</organism>
<sequence>MASVFPVCRQFAARPGQTLSAIRVLWNEPGISGSVEVRNGELLRLRVIGSGRTPEGSEFRIAGRQFPGIELQIASPDLAPGPGPTLVTVRTSLHAFSFFLRDVNSSCPIYLPAYGVAVVPAEDGRDYAGIEREILSRGLSTKARRADREPEASFDRVAARTRNMSVPVWLGLGRDMRMFEITEELQDTPNEDKIVKPTMSSAAFGLPETAGRPLFYRYALGRGVGALNNIRRSLEEGVLPIYHAEMRDDDIVYHSVSFAALESSSLGPGAVQGTHYMISDAYSPGRVFTETQQRQLEEVRARTKTPAEETVLYCRTEIRNTGRVPRYAWVKVPFPGVDAAYGFEPGTGFSGYSEERVFCISRWNGLPMPNEELAVLLQPGDTAFFEFRMPHSPVSRTRAERLGERPFDEVFENCKAYWKGRLAAAAQVCLPEKRIDEMVHAGLLHLDLNTIGEGPDKPLAAKAGVYSPIGTESAPIIQFYCSMGWTDLARRSLDYFMATQQDNGQIMNYYGYTIETGAVLWCAGEYFRYTRDTAWIERVRPRLLKACGFLTEWRARDGKDGSGMISGKVADPEDSYHQFMLNAYGYLGMSRMAEVMEALGKPEAERLRAEADDWRRSIRKAALDSWATSPVVPLGDGTWCPTLPPWTEAPGPRLLYQKPEKFRSHGTFTVPDAGLSPAYLVFGEVFGPEEPLSRMLMTYIGELMCQGNTGFSQPYYGRLNWWWLQTGRTGPFLDAYYTAVSAHADRETYSFWEHFYRLSSHKTHEEAGFLMETRWMLYQERGDTLNIFRTIPRSWLEAGNRIVLKDVRSYFGSVDAVAEGIREGRLEAVVSCAGERKPRCVAVRLPHPGNRRPSKVSGGRYVPETETVVIDDFGGQARVVLEFE</sequence>
<dbReference type="EMBL" id="CP102252">
    <property type="protein sequence ID" value="UWN66598.1"/>
    <property type="molecule type" value="Genomic_DNA"/>
</dbReference>
<dbReference type="Gene3D" id="1.50.10.10">
    <property type="match status" value="1"/>
</dbReference>
<keyword evidence="2" id="KW-1185">Reference proteome</keyword>
<name>A0ABY5VB60_9BACT</name>
<gene>
    <name evidence="1" type="ORF">NQ519_07120</name>
</gene>
<protein>
    <recommendedName>
        <fullName evidence="3">Alpha-L-rhamnosidase six-hairpin glycosidase domain-containing protein</fullName>
    </recommendedName>
</protein>
<accession>A0ABY5VB60</accession>